<keyword evidence="23" id="KW-1185">Reference proteome</keyword>
<keyword evidence="9" id="KW-0479">Metal-binding</keyword>
<evidence type="ECO:0000256" key="8">
    <source>
        <dbReference type="ARBA" id="ARBA00022692"/>
    </source>
</evidence>
<comment type="catalytic activity">
    <reaction evidence="18">
        <text>L-threonyl-[protein] + UDP-N-acetyl-alpha-D-galactosamine = a 3-O-[N-acetyl-alpha-D-galactosaminyl]-L-threonyl-[protein] + UDP + H(+)</text>
        <dbReference type="Rhea" id="RHEA:52424"/>
        <dbReference type="Rhea" id="RHEA-COMP:11060"/>
        <dbReference type="Rhea" id="RHEA-COMP:11689"/>
        <dbReference type="ChEBI" id="CHEBI:15378"/>
        <dbReference type="ChEBI" id="CHEBI:30013"/>
        <dbReference type="ChEBI" id="CHEBI:58223"/>
        <dbReference type="ChEBI" id="CHEBI:67138"/>
        <dbReference type="ChEBI" id="CHEBI:87075"/>
        <dbReference type="EC" id="2.4.1.41"/>
    </reaction>
</comment>
<evidence type="ECO:0000256" key="11">
    <source>
        <dbReference type="ARBA" id="ARBA00022968"/>
    </source>
</evidence>
<evidence type="ECO:0000256" key="5">
    <source>
        <dbReference type="ARBA" id="ARBA00012644"/>
    </source>
</evidence>
<evidence type="ECO:0000256" key="4">
    <source>
        <dbReference type="ARBA" id="ARBA00005680"/>
    </source>
</evidence>
<dbReference type="InterPro" id="IPR000772">
    <property type="entry name" value="Ricin_B_lectin"/>
</dbReference>
<gene>
    <name evidence="22" type="ORF">QE152_g34365</name>
</gene>
<evidence type="ECO:0000256" key="17">
    <source>
        <dbReference type="ARBA" id="ARBA00023211"/>
    </source>
</evidence>
<evidence type="ECO:0000256" key="1">
    <source>
        <dbReference type="ARBA" id="ARBA00001936"/>
    </source>
</evidence>
<accession>A0AAW1ITA7</accession>
<comment type="caution">
    <text evidence="22">The sequence shown here is derived from an EMBL/GenBank/DDBJ whole genome shotgun (WGS) entry which is preliminary data.</text>
</comment>
<keyword evidence="13 20" id="KW-0333">Golgi apparatus</keyword>
<dbReference type="SUPFAM" id="SSF50370">
    <property type="entry name" value="Ricin B-like lectins"/>
    <property type="match status" value="1"/>
</dbReference>
<evidence type="ECO:0000256" key="15">
    <source>
        <dbReference type="ARBA" id="ARBA00023157"/>
    </source>
</evidence>
<dbReference type="AlphaFoldDB" id="A0AAW1ITA7"/>
<evidence type="ECO:0000256" key="19">
    <source>
        <dbReference type="ARBA" id="ARBA00052209"/>
    </source>
</evidence>
<keyword evidence="15 20" id="KW-1015">Disulfide bond</keyword>
<dbReference type="CDD" id="cd02510">
    <property type="entry name" value="pp-GalNAc-T"/>
    <property type="match status" value="1"/>
</dbReference>
<evidence type="ECO:0000256" key="9">
    <source>
        <dbReference type="ARBA" id="ARBA00022723"/>
    </source>
</evidence>
<keyword evidence="10 20" id="KW-0430">Lectin</keyword>
<evidence type="ECO:0000256" key="6">
    <source>
        <dbReference type="ARBA" id="ARBA00022676"/>
    </source>
</evidence>
<dbReference type="EMBL" id="JASPKY010000549">
    <property type="protein sequence ID" value="KAK9693200.1"/>
    <property type="molecule type" value="Genomic_DNA"/>
</dbReference>
<feature type="transmembrane region" description="Helical" evidence="20">
    <location>
        <begin position="12"/>
        <end position="29"/>
    </location>
</feature>
<dbReference type="InterPro" id="IPR035992">
    <property type="entry name" value="Ricin_B-like_lectins"/>
</dbReference>
<evidence type="ECO:0000259" key="21">
    <source>
        <dbReference type="SMART" id="SM00458"/>
    </source>
</evidence>
<dbReference type="FunFam" id="2.80.10.50:FF:000011">
    <property type="entry name" value="Polypeptide N-acetylgalactosaminyltransferase"/>
    <property type="match status" value="1"/>
</dbReference>
<dbReference type="GO" id="GO:0006493">
    <property type="term" value="P:protein O-linked glycosylation"/>
    <property type="evidence" value="ECO:0007669"/>
    <property type="project" value="TreeGrafter"/>
</dbReference>
<comment type="similarity">
    <text evidence="4 20">Belongs to the glycosyltransferase 2 family. GalNAc-T subfamily.</text>
</comment>
<dbReference type="GO" id="GO:0000139">
    <property type="term" value="C:Golgi membrane"/>
    <property type="evidence" value="ECO:0007669"/>
    <property type="project" value="UniProtKB-SubCell"/>
</dbReference>
<evidence type="ECO:0000256" key="16">
    <source>
        <dbReference type="ARBA" id="ARBA00023180"/>
    </source>
</evidence>
<dbReference type="Proteomes" id="UP001458880">
    <property type="component" value="Unassembled WGS sequence"/>
</dbReference>
<keyword evidence="8 20" id="KW-0812">Transmembrane</keyword>
<evidence type="ECO:0000256" key="12">
    <source>
        <dbReference type="ARBA" id="ARBA00022989"/>
    </source>
</evidence>
<evidence type="ECO:0000256" key="2">
    <source>
        <dbReference type="ARBA" id="ARBA00004323"/>
    </source>
</evidence>
<protein>
    <recommendedName>
        <fullName evidence="5 20">Polypeptide N-acetylgalactosaminyltransferase</fullName>
        <ecNumber evidence="20">2.4.1.-</ecNumber>
    </recommendedName>
    <alternativeName>
        <fullName evidence="20">Protein-UDP acetylgalactosaminyltransferase</fullName>
    </alternativeName>
</protein>
<dbReference type="Pfam" id="PF00535">
    <property type="entry name" value="Glycos_transf_2"/>
    <property type="match status" value="1"/>
</dbReference>
<dbReference type="GO" id="GO:0046872">
    <property type="term" value="F:metal ion binding"/>
    <property type="evidence" value="ECO:0007669"/>
    <property type="project" value="UniProtKB-KW"/>
</dbReference>
<dbReference type="CDD" id="cd23439">
    <property type="entry name" value="beta-trefoil_Ricin_GALNT10-like"/>
    <property type="match status" value="1"/>
</dbReference>
<keyword evidence="7 20" id="KW-0808">Transferase</keyword>
<feature type="domain" description="Ricin B lectin" evidence="21">
    <location>
        <begin position="471"/>
        <end position="598"/>
    </location>
</feature>
<comment type="catalytic activity">
    <reaction evidence="19">
        <text>L-seryl-[protein] + UDP-N-acetyl-alpha-D-galactosamine = a 3-O-[N-acetyl-alpha-D-galactosaminyl]-L-seryl-[protein] + UDP + H(+)</text>
        <dbReference type="Rhea" id="RHEA:23956"/>
        <dbReference type="Rhea" id="RHEA-COMP:9863"/>
        <dbReference type="Rhea" id="RHEA-COMP:12788"/>
        <dbReference type="ChEBI" id="CHEBI:15378"/>
        <dbReference type="ChEBI" id="CHEBI:29999"/>
        <dbReference type="ChEBI" id="CHEBI:53604"/>
        <dbReference type="ChEBI" id="CHEBI:58223"/>
        <dbReference type="ChEBI" id="CHEBI:67138"/>
        <dbReference type="EC" id="2.4.1.41"/>
    </reaction>
</comment>
<evidence type="ECO:0000256" key="18">
    <source>
        <dbReference type="ARBA" id="ARBA00050905"/>
    </source>
</evidence>
<name>A0AAW1ITA7_POPJA</name>
<dbReference type="SMART" id="SM00458">
    <property type="entry name" value="RICIN"/>
    <property type="match status" value="1"/>
</dbReference>
<dbReference type="InterPro" id="IPR029044">
    <property type="entry name" value="Nucleotide-diphossugar_trans"/>
</dbReference>
<keyword evidence="11" id="KW-0735">Signal-anchor</keyword>
<dbReference type="Gene3D" id="3.90.550.10">
    <property type="entry name" value="Spore Coat Polysaccharide Biosynthesis Protein SpsA, Chain A"/>
    <property type="match status" value="1"/>
</dbReference>
<dbReference type="InterPro" id="IPR001173">
    <property type="entry name" value="Glyco_trans_2-like"/>
</dbReference>
<evidence type="ECO:0000256" key="20">
    <source>
        <dbReference type="RuleBase" id="RU361242"/>
    </source>
</evidence>
<evidence type="ECO:0000256" key="13">
    <source>
        <dbReference type="ARBA" id="ARBA00023034"/>
    </source>
</evidence>
<evidence type="ECO:0000256" key="14">
    <source>
        <dbReference type="ARBA" id="ARBA00023136"/>
    </source>
</evidence>
<comment type="pathway">
    <text evidence="3 20">Protein modification; protein glycosylation.</text>
</comment>
<evidence type="ECO:0000256" key="7">
    <source>
        <dbReference type="ARBA" id="ARBA00022679"/>
    </source>
</evidence>
<dbReference type="PANTHER" id="PTHR11675:SF134">
    <property type="entry name" value="N-ACETYLGALACTOSAMINYLTRANSFERASE 4-RELATED"/>
    <property type="match status" value="1"/>
</dbReference>
<dbReference type="Pfam" id="PF00652">
    <property type="entry name" value="Ricin_B_lectin"/>
    <property type="match status" value="1"/>
</dbReference>
<dbReference type="PROSITE" id="PS50231">
    <property type="entry name" value="RICIN_B_LECTIN"/>
    <property type="match status" value="1"/>
</dbReference>
<evidence type="ECO:0000256" key="3">
    <source>
        <dbReference type="ARBA" id="ARBA00004922"/>
    </source>
</evidence>
<comment type="cofactor">
    <cofactor evidence="1 20">
        <name>Mn(2+)</name>
        <dbReference type="ChEBI" id="CHEBI:29035"/>
    </cofactor>
</comment>
<reference evidence="22 23" key="1">
    <citation type="journal article" date="2024" name="BMC Genomics">
        <title>De novo assembly and annotation of Popillia japonica's genome with initial clues to its potential as an invasive pest.</title>
        <authorList>
            <person name="Cucini C."/>
            <person name="Boschi S."/>
            <person name="Funari R."/>
            <person name="Cardaioli E."/>
            <person name="Iannotti N."/>
            <person name="Marturano G."/>
            <person name="Paoli F."/>
            <person name="Bruttini M."/>
            <person name="Carapelli A."/>
            <person name="Frati F."/>
            <person name="Nardi F."/>
        </authorList>
    </citation>
    <scope>NUCLEOTIDE SEQUENCE [LARGE SCALE GENOMIC DNA]</scope>
    <source>
        <strain evidence="22">DMR45628</strain>
    </source>
</reference>
<keyword evidence="17 20" id="KW-0464">Manganese</keyword>
<dbReference type="GO" id="GO:0004653">
    <property type="term" value="F:polypeptide N-acetylgalactosaminyltransferase activity"/>
    <property type="evidence" value="ECO:0007669"/>
    <property type="project" value="UniProtKB-EC"/>
</dbReference>
<evidence type="ECO:0000256" key="10">
    <source>
        <dbReference type="ARBA" id="ARBA00022734"/>
    </source>
</evidence>
<dbReference type="GO" id="GO:0030246">
    <property type="term" value="F:carbohydrate binding"/>
    <property type="evidence" value="ECO:0007669"/>
    <property type="project" value="UniProtKB-KW"/>
</dbReference>
<evidence type="ECO:0000313" key="22">
    <source>
        <dbReference type="EMBL" id="KAK9693200.1"/>
    </source>
</evidence>
<sequence>MRRNIRSLLKTLLLAFLTVICTVVLFRLFRGTKQIEYAQKHNGPSAVFTPATNEKIDWHNYESIQKDMDRTGIGEHGHPAHLTASDSDKYDELDRTGIGEHGHPAHLTASDSDKYDELYKVNGFNAALSDKIALDRALPDIRNKGCKTKKYLKNLPTVSVIVPFHNEHWTTLLRTAHSVVNRSPPELLKEVILVDDCSTKAFSKKPLDDYLAANLTKVRTVHLPERSGLIRARLAGAHIATGEVLIFLDSHTEANVNWLPPLLEPIAQNYKTCVCPFIDVIQYETFEYRAQDEGARGAFDWELFYKRLPLLPEDLKHPTEPFKSPVMAGGLFAISQKFFWELGGYDEGLDIWGGEQYELSFKIWMCGGQMYDAPCSRVGHIYRKFAPFPNPGKGDFVGRNYKRVAEVWMDEYAEFIYKRRPKYRSIDPGDLSVGLGIRERLKCKSFKWFMETIAFDLPLKYPPIEPDDFAYGEIRNLAAPEFCVDTEFKERDQEFGLQECNKDNKKKGEQNFTLTWHKDIRPHGRSMCWDVSDYRDKGKVVLYPCHGGKGNQYWKYDIDKQWLIHGSNPRCLDCDPGQKKIYVTKCDTESKTQRWRFEHVDMKLLSNWESIGPS</sequence>
<proteinExistence type="inferred from homology"/>
<dbReference type="PANTHER" id="PTHR11675">
    <property type="entry name" value="N-ACETYLGALACTOSAMINYLTRANSFERASE"/>
    <property type="match status" value="1"/>
</dbReference>
<keyword evidence="14 20" id="KW-0472">Membrane</keyword>
<dbReference type="InterPro" id="IPR045885">
    <property type="entry name" value="GalNAc-T"/>
</dbReference>
<evidence type="ECO:0000313" key="23">
    <source>
        <dbReference type="Proteomes" id="UP001458880"/>
    </source>
</evidence>
<dbReference type="Gene3D" id="2.80.10.50">
    <property type="match status" value="1"/>
</dbReference>
<keyword evidence="6 20" id="KW-0328">Glycosyltransferase</keyword>
<dbReference type="EC" id="2.4.1.-" evidence="20"/>
<keyword evidence="16" id="KW-0325">Glycoprotein</keyword>
<dbReference type="SUPFAM" id="SSF53448">
    <property type="entry name" value="Nucleotide-diphospho-sugar transferases"/>
    <property type="match status" value="1"/>
</dbReference>
<dbReference type="FunFam" id="3.90.550.10:FF:000029">
    <property type="entry name" value="Polypeptide N-acetylgalactosaminyltransferase"/>
    <property type="match status" value="1"/>
</dbReference>
<comment type="subcellular location">
    <subcellularLocation>
        <location evidence="2 20">Golgi apparatus membrane</location>
        <topology evidence="2 20">Single-pass type II membrane protein</topology>
    </subcellularLocation>
</comment>
<organism evidence="22 23">
    <name type="scientific">Popillia japonica</name>
    <name type="common">Japanese beetle</name>
    <dbReference type="NCBI Taxonomy" id="7064"/>
    <lineage>
        <taxon>Eukaryota</taxon>
        <taxon>Metazoa</taxon>
        <taxon>Ecdysozoa</taxon>
        <taxon>Arthropoda</taxon>
        <taxon>Hexapoda</taxon>
        <taxon>Insecta</taxon>
        <taxon>Pterygota</taxon>
        <taxon>Neoptera</taxon>
        <taxon>Endopterygota</taxon>
        <taxon>Coleoptera</taxon>
        <taxon>Polyphaga</taxon>
        <taxon>Scarabaeiformia</taxon>
        <taxon>Scarabaeidae</taxon>
        <taxon>Rutelinae</taxon>
        <taxon>Popillia</taxon>
    </lineage>
</organism>
<keyword evidence="12 20" id="KW-1133">Transmembrane helix</keyword>